<comment type="caution">
    <text evidence="10">The sequence shown here is derived from an EMBL/GenBank/DDBJ whole genome shotgun (WGS) entry which is preliminary data.</text>
</comment>
<evidence type="ECO:0000256" key="6">
    <source>
        <dbReference type="ARBA" id="ARBA00022989"/>
    </source>
</evidence>
<comment type="similarity">
    <text evidence="2">Belongs to the glycosyl hydrolase 99 family.</text>
</comment>
<dbReference type="GO" id="GO:0000139">
    <property type="term" value="C:Golgi membrane"/>
    <property type="evidence" value="ECO:0007669"/>
    <property type="project" value="UniProtKB-SubCell"/>
</dbReference>
<evidence type="ECO:0000313" key="11">
    <source>
        <dbReference type="Proteomes" id="UP001205105"/>
    </source>
</evidence>
<evidence type="ECO:0000313" key="10">
    <source>
        <dbReference type="EMBL" id="KAI7837064.1"/>
    </source>
</evidence>
<dbReference type="Proteomes" id="UP001205105">
    <property type="component" value="Unassembled WGS sequence"/>
</dbReference>
<dbReference type="InterPro" id="IPR026071">
    <property type="entry name" value="Glyco_Hydrolase_99"/>
</dbReference>
<feature type="compositionally biased region" description="Basic and acidic residues" evidence="9">
    <location>
        <begin position="412"/>
        <end position="423"/>
    </location>
</feature>
<evidence type="ECO:0000256" key="3">
    <source>
        <dbReference type="ARBA" id="ARBA00022692"/>
    </source>
</evidence>
<reference evidence="10" key="1">
    <citation type="submission" date="2020-11" db="EMBL/GenBank/DDBJ databases">
        <title>Chlorella ohadii genome sequencing and assembly.</title>
        <authorList>
            <person name="Murik O."/>
            <person name="Treves H."/>
            <person name="Kedem I."/>
            <person name="Shotland Y."/>
            <person name="Kaplan A."/>
        </authorList>
    </citation>
    <scope>NUCLEOTIDE SEQUENCE</scope>
    <source>
        <strain evidence="10">1</strain>
    </source>
</reference>
<comment type="subcellular location">
    <subcellularLocation>
        <location evidence="1">Golgi apparatus membrane</location>
        <topology evidence="1">Single-pass type II membrane protein</topology>
    </subcellularLocation>
</comment>
<feature type="region of interest" description="Disordered" evidence="9">
    <location>
        <begin position="400"/>
        <end position="423"/>
    </location>
</feature>
<keyword evidence="8" id="KW-0472">Membrane</keyword>
<protein>
    <submittedName>
        <fullName evidence="10">Uncharacterized protein</fullName>
    </submittedName>
</protein>
<organism evidence="10 11">
    <name type="scientific">Chlorella ohadii</name>
    <dbReference type="NCBI Taxonomy" id="2649997"/>
    <lineage>
        <taxon>Eukaryota</taxon>
        <taxon>Viridiplantae</taxon>
        <taxon>Chlorophyta</taxon>
        <taxon>core chlorophytes</taxon>
        <taxon>Trebouxiophyceae</taxon>
        <taxon>Chlorellales</taxon>
        <taxon>Chlorellaceae</taxon>
        <taxon>Chlorella clade</taxon>
        <taxon>Chlorella</taxon>
    </lineage>
</organism>
<keyword evidence="7" id="KW-0333">Golgi apparatus</keyword>
<evidence type="ECO:0000256" key="1">
    <source>
        <dbReference type="ARBA" id="ARBA00004323"/>
    </source>
</evidence>
<evidence type="ECO:0000256" key="7">
    <source>
        <dbReference type="ARBA" id="ARBA00023034"/>
    </source>
</evidence>
<evidence type="ECO:0000256" key="2">
    <source>
        <dbReference type="ARBA" id="ARBA00009559"/>
    </source>
</evidence>
<dbReference type="AlphaFoldDB" id="A0AAD5GYE0"/>
<sequence length="423" mass="46561">MAFVYCWYGNPEHDGEYKHWNHEVLPHWQEHVSRQYPQIGRRFQPPQQLHSPYYPLRGPYSSADPEVLEDQFREMKRTGIGVAAVSWWGPVWRNGTHDTQGVSTDERLPTLLAAAERAGMAIAFHLEPYPGRTAATVREDLQYLMRRPEVAASPAVLRLGPQRRPLYFVYDSYHISPADWAALLTPGGEGSMRGSDGDGVFIGLWLNAGDGDAQLLPGGFDGFYTYFASEAVSFGADPANWPELAAWAWRHGRLFIPSVGPGYDDSRIRPWNAAATRPRQGGARYRHWWEAALAVQPAAVSITSYNEWGEGTQIEPAKVFPAGGGSSIGSRDADAGDGSSSSGSTGADGSSGNTGADDGSSRPGSSSVDGSQEQYQSYGEQPGRDEWLYLNITAEYARQLEQQQQQQQQQGERADAGRPHIEL</sequence>
<dbReference type="GO" id="GO:0004559">
    <property type="term" value="F:alpha-mannosidase activity"/>
    <property type="evidence" value="ECO:0007669"/>
    <property type="project" value="TreeGrafter"/>
</dbReference>
<keyword evidence="11" id="KW-1185">Reference proteome</keyword>
<dbReference type="PANTHER" id="PTHR13572:SF4">
    <property type="entry name" value="RE57134P"/>
    <property type="match status" value="1"/>
</dbReference>
<evidence type="ECO:0000256" key="5">
    <source>
        <dbReference type="ARBA" id="ARBA00022968"/>
    </source>
</evidence>
<feature type="region of interest" description="Disordered" evidence="9">
    <location>
        <begin position="316"/>
        <end position="386"/>
    </location>
</feature>
<dbReference type="PANTHER" id="PTHR13572">
    <property type="entry name" value="ENDO-ALPHA-1,2-MANNOSIDASE"/>
    <property type="match status" value="1"/>
</dbReference>
<keyword evidence="3" id="KW-0812">Transmembrane</keyword>
<dbReference type="Gene3D" id="3.20.20.80">
    <property type="entry name" value="Glycosidases"/>
    <property type="match status" value="1"/>
</dbReference>
<dbReference type="EMBL" id="JADXDR010000165">
    <property type="protein sequence ID" value="KAI7837064.1"/>
    <property type="molecule type" value="Genomic_DNA"/>
</dbReference>
<keyword evidence="6" id="KW-1133">Transmembrane helix</keyword>
<keyword evidence="5" id="KW-0735">Signal-anchor</keyword>
<gene>
    <name evidence="10" type="ORF">COHA_009063</name>
</gene>
<proteinExistence type="inferred from homology"/>
<evidence type="ECO:0000256" key="9">
    <source>
        <dbReference type="SAM" id="MobiDB-lite"/>
    </source>
</evidence>
<evidence type="ECO:0000256" key="8">
    <source>
        <dbReference type="ARBA" id="ARBA00023136"/>
    </source>
</evidence>
<feature type="compositionally biased region" description="Low complexity" evidence="9">
    <location>
        <begin position="336"/>
        <end position="371"/>
    </location>
</feature>
<dbReference type="CDD" id="cd11574">
    <property type="entry name" value="GH99"/>
    <property type="match status" value="1"/>
</dbReference>
<dbReference type="Pfam" id="PF16317">
    <property type="entry name" value="Glyco_hydro_99"/>
    <property type="match status" value="1"/>
</dbReference>
<keyword evidence="4" id="KW-0378">Hydrolase</keyword>
<name>A0AAD5GYE0_9CHLO</name>
<evidence type="ECO:0000256" key="4">
    <source>
        <dbReference type="ARBA" id="ARBA00022801"/>
    </source>
</evidence>
<accession>A0AAD5GYE0</accession>